<organism evidence="2 3">
    <name type="scientific">Adhaeribacter soli</name>
    <dbReference type="NCBI Taxonomy" id="2607655"/>
    <lineage>
        <taxon>Bacteria</taxon>
        <taxon>Pseudomonadati</taxon>
        <taxon>Bacteroidota</taxon>
        <taxon>Cytophagia</taxon>
        <taxon>Cytophagales</taxon>
        <taxon>Hymenobacteraceae</taxon>
        <taxon>Adhaeribacter</taxon>
    </lineage>
</organism>
<evidence type="ECO:0000313" key="2">
    <source>
        <dbReference type="EMBL" id="KAA9338977.1"/>
    </source>
</evidence>
<name>A0A5N1IYK1_9BACT</name>
<reference evidence="2 3" key="1">
    <citation type="submission" date="2019-09" db="EMBL/GenBank/DDBJ databases">
        <title>Genome sequence of Adhaeribacter sp. M2.</title>
        <authorList>
            <person name="Srinivasan S."/>
        </authorList>
    </citation>
    <scope>NUCLEOTIDE SEQUENCE [LARGE SCALE GENOMIC DNA]</scope>
    <source>
        <strain evidence="2 3">M2</strain>
    </source>
</reference>
<accession>A0A5N1IYK1</accession>
<feature type="region of interest" description="Disordered" evidence="1">
    <location>
        <begin position="544"/>
        <end position="567"/>
    </location>
</feature>
<proteinExistence type="predicted"/>
<feature type="compositionally biased region" description="Low complexity" evidence="1">
    <location>
        <begin position="458"/>
        <end position="485"/>
    </location>
</feature>
<evidence type="ECO:0000313" key="3">
    <source>
        <dbReference type="Proteomes" id="UP000326570"/>
    </source>
</evidence>
<protein>
    <submittedName>
        <fullName evidence="2">Uncharacterized protein</fullName>
    </submittedName>
</protein>
<sequence>MSNYTFLPWVRKGLANYISSSTSPSAPSSVPRPVVPVKINFEAQNSNEPNPVTPKPEVTAEILGPGDVLGINASAIINTRPKAEVQNFEPYLLAAIEFYEEDFPWRYTPFNPAKNTTERLTPWLCLLVLEASEFTESLNESNARVVRVKTSALPNPNDIWAWAHVQVNKNIAGTSGTGTSNNTESFLKGELKSNGDIAFSRIFSPRKMKEYTQYHAFLVPSFEAGRYAGLKVPIPSTVDLADLAWPDPANPPSNSPTEIDFPVYYNWSFKTGKNEDFEFLARQLKPTALPPTDADITVDVSHLGYELTVESSETVIKLPTAIELPGTNYVFKNQTRLSADPLNVVLNRSFSYVLNNFINSKPIVVPPAYGRYHANLTEFPPITQSSDPKWIHQTNLDLRYRAIASVGTKIVQQRQDEYSQRAWEQLKDVLEANRNLKYMQAALQATTSLRDQHLPVYTTNGSTSGSTNLRMASSDSDRSASATSAGVETLDDYGVQLAYPVLSRIKAADGKTLFQKFREAKFPLAALSPTFRRINRPFGKFQVNQAGLPNRTSPNAPGDPNFPTPNTLLESNTGLAQRDSLLSLLNDGTLWPVPPKSSPLHVMAFNQGALQNLINDLERPERVPTPEGYPEVLAQALGEINPNIYKPVNKDDELQPVDLQDVKSLIIEATNPEPVFLARANKAIRFIPHYPEGDVPQGKLDTGPIPIKDDGGAAFRTSGGMQAKASLSRSLQRIAPVMAYPVFKDAMYKILQSYNEDLFLPGVKDLPKNIITLMQVNDRFIEAFMLGLNHEMASELLWREYPTDQRGSYFRQFWDKKDLLTPNGLTEEDLKDIKPIDKWDPTSKLGTNHKPVAGSITPPSTEPDLILLIKGDLLTKYPSIAIYAQKAKKNSTNELVPDQTGEMRFPTQRADLGDGLTMLRFSLSAAAAKSNPSTSNLGWFFLLVERPGEPAFGLDIASSLNLDKWDNLSWSHNTGPLSENYLNPNLQLINQPTPPAPPTDSVPVVENGAHLAYAVFQKPAMVAIHADQMIPH</sequence>
<keyword evidence="3" id="KW-1185">Reference proteome</keyword>
<evidence type="ECO:0000256" key="1">
    <source>
        <dbReference type="SAM" id="MobiDB-lite"/>
    </source>
</evidence>
<dbReference type="EMBL" id="VTWT01000004">
    <property type="protein sequence ID" value="KAA9338977.1"/>
    <property type="molecule type" value="Genomic_DNA"/>
</dbReference>
<dbReference type="AlphaFoldDB" id="A0A5N1IYK1"/>
<dbReference type="Proteomes" id="UP000326570">
    <property type="component" value="Unassembled WGS sequence"/>
</dbReference>
<dbReference type="RefSeq" id="WP_150903611.1">
    <property type="nucleotide sequence ID" value="NZ_VTWT01000004.1"/>
</dbReference>
<feature type="compositionally biased region" description="Polar residues" evidence="1">
    <location>
        <begin position="544"/>
        <end position="555"/>
    </location>
</feature>
<comment type="caution">
    <text evidence="2">The sequence shown here is derived from an EMBL/GenBank/DDBJ whole genome shotgun (WGS) entry which is preliminary data.</text>
</comment>
<feature type="region of interest" description="Disordered" evidence="1">
    <location>
        <begin position="456"/>
        <end position="485"/>
    </location>
</feature>
<gene>
    <name evidence="2" type="ORF">F0P94_09305</name>
</gene>